<feature type="region of interest" description="Disordered" evidence="3">
    <location>
        <begin position="1"/>
        <end position="28"/>
    </location>
</feature>
<dbReference type="Pfam" id="PF15915">
    <property type="entry name" value="BAT"/>
    <property type="match status" value="1"/>
</dbReference>
<dbReference type="PANTHER" id="PTHR34236:SF1">
    <property type="entry name" value="DIMETHYL SULFOXIDE REDUCTASE TRANSCRIPTIONAL ACTIVATOR"/>
    <property type="match status" value="1"/>
</dbReference>
<dbReference type="AlphaFoldDB" id="A0ABD6AVL0"/>
<comment type="caution">
    <text evidence="6">The sequence shown here is derived from an EMBL/GenBank/DDBJ whole genome shotgun (WGS) entry which is preliminary data.</text>
</comment>
<dbReference type="RefSeq" id="WP_250873564.1">
    <property type="nucleotide sequence ID" value="NZ_JALXFV010000005.1"/>
</dbReference>
<protein>
    <submittedName>
        <fullName evidence="6">Helix-turn-helix domain-containing protein</fullName>
    </submittedName>
</protein>
<dbReference type="SUPFAM" id="SSF88659">
    <property type="entry name" value="Sigma3 and sigma4 domains of RNA polymerase sigma factors"/>
    <property type="match status" value="1"/>
</dbReference>
<evidence type="ECO:0000313" key="6">
    <source>
        <dbReference type="EMBL" id="MFD1513587.1"/>
    </source>
</evidence>
<gene>
    <name evidence="6" type="ORF">ACFSBT_09880</name>
</gene>
<dbReference type="Pfam" id="PF04967">
    <property type="entry name" value="HTH_10"/>
    <property type="match status" value="1"/>
</dbReference>
<feature type="domain" description="HTH bat-type" evidence="4">
    <location>
        <begin position="178"/>
        <end position="229"/>
    </location>
</feature>
<evidence type="ECO:0000259" key="4">
    <source>
        <dbReference type="Pfam" id="PF04967"/>
    </source>
</evidence>
<name>A0ABD6AVL0_9EURY</name>
<organism evidence="6 7">
    <name type="scientific">Halomarina rubra</name>
    <dbReference type="NCBI Taxonomy" id="2071873"/>
    <lineage>
        <taxon>Archaea</taxon>
        <taxon>Methanobacteriati</taxon>
        <taxon>Methanobacteriota</taxon>
        <taxon>Stenosarchaea group</taxon>
        <taxon>Halobacteria</taxon>
        <taxon>Halobacteriales</taxon>
        <taxon>Natronomonadaceae</taxon>
        <taxon>Halomarina</taxon>
    </lineage>
</organism>
<dbReference type="InterPro" id="IPR031803">
    <property type="entry name" value="BAT_GAF/HTH-assoc"/>
</dbReference>
<evidence type="ECO:0000256" key="1">
    <source>
        <dbReference type="ARBA" id="ARBA00023015"/>
    </source>
</evidence>
<keyword evidence="2" id="KW-0804">Transcription</keyword>
<dbReference type="InterPro" id="IPR013324">
    <property type="entry name" value="RNA_pol_sigma_r3/r4-like"/>
</dbReference>
<dbReference type="PANTHER" id="PTHR34236">
    <property type="entry name" value="DIMETHYL SULFOXIDE REDUCTASE TRANSCRIPTIONAL ACTIVATOR"/>
    <property type="match status" value="1"/>
</dbReference>
<keyword evidence="1" id="KW-0805">Transcription regulation</keyword>
<feature type="domain" description="Bacterioopsin transcriptional activator GAF and HTH associated" evidence="5">
    <location>
        <begin position="29"/>
        <end position="165"/>
    </location>
</feature>
<feature type="compositionally biased region" description="Polar residues" evidence="3">
    <location>
        <begin position="1"/>
        <end position="20"/>
    </location>
</feature>
<keyword evidence="7" id="KW-1185">Reference proteome</keyword>
<dbReference type="InterPro" id="IPR007050">
    <property type="entry name" value="HTH_bacterioopsin"/>
</dbReference>
<accession>A0ABD6AVL0</accession>
<proteinExistence type="predicted"/>
<reference evidence="6 7" key="1">
    <citation type="journal article" date="2019" name="Int. J. Syst. Evol. Microbiol.">
        <title>The Global Catalogue of Microorganisms (GCM) 10K type strain sequencing project: providing services to taxonomists for standard genome sequencing and annotation.</title>
        <authorList>
            <consortium name="The Broad Institute Genomics Platform"/>
            <consortium name="The Broad Institute Genome Sequencing Center for Infectious Disease"/>
            <person name="Wu L."/>
            <person name="Ma J."/>
        </authorList>
    </citation>
    <scope>NUCLEOTIDE SEQUENCE [LARGE SCALE GENOMIC DNA]</scope>
    <source>
        <strain evidence="6 7">CGMCC 1.12563</strain>
    </source>
</reference>
<sequence length="236" mass="25764">MRPNTTGDRSAEPSPTTTEASHGAAESRTVAELRFEATDLALGPSFERHADLRVRVERVAASRPGAPLTFAWVGGVADPTEALSADPTVSLRSVLADRSDESLCELGYGDHVSLVVDVVASRSGTVLAAMARNGEWSLRVRYPSRERLADSVETLARFDVEAELAQIGGRSGSPVGDLTDKQRETVATAYERGYFEIPRRVSLEELAEELDVTHQALSERLRRAEQVLLRDEFGDR</sequence>
<evidence type="ECO:0000259" key="5">
    <source>
        <dbReference type="Pfam" id="PF15915"/>
    </source>
</evidence>
<dbReference type="EMBL" id="JBHUDC010000005">
    <property type="protein sequence ID" value="MFD1513587.1"/>
    <property type="molecule type" value="Genomic_DNA"/>
</dbReference>
<evidence type="ECO:0000256" key="3">
    <source>
        <dbReference type="SAM" id="MobiDB-lite"/>
    </source>
</evidence>
<evidence type="ECO:0000313" key="7">
    <source>
        <dbReference type="Proteomes" id="UP001597187"/>
    </source>
</evidence>
<evidence type="ECO:0000256" key="2">
    <source>
        <dbReference type="ARBA" id="ARBA00023163"/>
    </source>
</evidence>
<dbReference type="Proteomes" id="UP001597187">
    <property type="component" value="Unassembled WGS sequence"/>
</dbReference>